<protein>
    <submittedName>
        <fullName evidence="2">Uncharacterized protein</fullName>
    </submittedName>
</protein>
<name>A0A0F8WR46_9EURO</name>
<dbReference type="STRING" id="308745.A0A0F8WR46"/>
<dbReference type="AlphaFoldDB" id="A0A0F8WR46"/>
<dbReference type="Proteomes" id="UP000034291">
    <property type="component" value="Unassembled WGS sequence"/>
</dbReference>
<organism evidence="2 3">
    <name type="scientific">Aspergillus rambellii</name>
    <dbReference type="NCBI Taxonomy" id="308745"/>
    <lineage>
        <taxon>Eukaryota</taxon>
        <taxon>Fungi</taxon>
        <taxon>Dikarya</taxon>
        <taxon>Ascomycota</taxon>
        <taxon>Pezizomycotina</taxon>
        <taxon>Eurotiomycetes</taxon>
        <taxon>Eurotiomycetidae</taxon>
        <taxon>Eurotiales</taxon>
        <taxon>Aspergillaceae</taxon>
        <taxon>Aspergillus</taxon>
        <taxon>Aspergillus subgen. Nidulantes</taxon>
    </lineage>
</organism>
<feature type="region of interest" description="Disordered" evidence="1">
    <location>
        <begin position="148"/>
        <end position="180"/>
    </location>
</feature>
<evidence type="ECO:0000313" key="2">
    <source>
        <dbReference type="EMBL" id="KKK13707.1"/>
    </source>
</evidence>
<accession>A0A0F8WR46</accession>
<feature type="region of interest" description="Disordered" evidence="1">
    <location>
        <begin position="1"/>
        <end position="26"/>
    </location>
</feature>
<dbReference type="EMBL" id="JZBS01003756">
    <property type="protein sequence ID" value="KKK13707.1"/>
    <property type="molecule type" value="Genomic_DNA"/>
</dbReference>
<sequence>MAHSNTQPAGEAQLPIPCPNESTGNELIHDEDGLSQTGDTTIDQPENGEICAGGEEEAAQIHAQNSPPVPARTQAVTDEVARYQEESLHKYLIHQQRLVGIAPENVIPMHRCEPTVAGPRLPPLLRLSNEGLAAPLLPPVTFNGVIQPFPSQPGDPTGMGPNYHHTANSERSQTSSSSSGCTGLLDGISLNGDQNLVHPAGINPNLLGNPVPRYGDVQGNAFRPTGPVISNINRAHMYSPLALQQQQQQPTPVPPLPGVFPRIPYIQLPPRGTSRRARRRRHAATRPHAGFDILHAILLSKGDAAQDLAYKFTAFLEAPDLGHLWQLSKYWKMFINKQLPRIIRFRVEARHANAAKIFPWRCYSSLYFSRLAHPTDSIPASSQLPPPPHPGPTPFLVAHTASFRWIAMLTHRTTIVNDIMALLAQANCPLPLACKPAIMKVWFLMNIPDMPRRTWTIQNRNLWTDLDILLAIYFVVRIDQFVRLKRGNQTAALRHLIMAQSSLEFLFNVLRGDALRSGLDTLRTYLRWQYPAHPRPATCTRTTNSSASRRTRSAPCSSKATAAARPAAPDTTPTADTDTPTRAARPRACAARTRCSSWKPDAES</sequence>
<reference evidence="2 3" key="1">
    <citation type="submission" date="2015-02" db="EMBL/GenBank/DDBJ databases">
        <title>Draft Genome Sequences of Two Closely-Related Aflatoxigenic Aspergillus Species Obtained from the Cote d'Ivoire.</title>
        <authorList>
            <person name="Moore G.G."/>
            <person name="Beltz S.B."/>
            <person name="Mack B.M."/>
        </authorList>
    </citation>
    <scope>NUCLEOTIDE SEQUENCE [LARGE SCALE GENOMIC DNA]</scope>
    <source>
        <strain evidence="2 3">SRRC1468</strain>
    </source>
</reference>
<proteinExistence type="predicted"/>
<evidence type="ECO:0000256" key="1">
    <source>
        <dbReference type="SAM" id="MobiDB-lite"/>
    </source>
</evidence>
<evidence type="ECO:0000313" key="3">
    <source>
        <dbReference type="Proteomes" id="UP000034291"/>
    </source>
</evidence>
<keyword evidence="3" id="KW-1185">Reference proteome</keyword>
<feature type="region of interest" description="Disordered" evidence="1">
    <location>
        <begin position="537"/>
        <end position="604"/>
    </location>
</feature>
<gene>
    <name evidence="2" type="ORF">ARAM_000847</name>
</gene>
<comment type="caution">
    <text evidence="2">The sequence shown here is derived from an EMBL/GenBank/DDBJ whole genome shotgun (WGS) entry which is preliminary data.</text>
</comment>
<feature type="compositionally biased region" description="Low complexity" evidence="1">
    <location>
        <begin position="537"/>
        <end position="595"/>
    </location>
</feature>
<feature type="compositionally biased region" description="Low complexity" evidence="1">
    <location>
        <begin position="169"/>
        <end position="179"/>
    </location>
</feature>
<dbReference type="OrthoDB" id="4966at2759"/>